<feature type="region of interest" description="Disordered" evidence="3">
    <location>
        <begin position="732"/>
        <end position="806"/>
    </location>
</feature>
<keyword evidence="2" id="KW-0862">Zinc</keyword>
<reference evidence="6" key="1">
    <citation type="submission" date="2023-01" db="EMBL/GenBank/DDBJ databases">
        <title>The growth and conidiation of Purpureocillium lavendulum are regulated by nitrogen source and histone H3K14 acetylation.</title>
        <authorList>
            <person name="Tang P."/>
            <person name="Han J."/>
            <person name="Zhang C."/>
            <person name="Tang P."/>
            <person name="Qi F."/>
            <person name="Zhang K."/>
            <person name="Liang L."/>
        </authorList>
    </citation>
    <scope>NUCLEOTIDE SEQUENCE</scope>
    <source>
        <strain evidence="6">YMF1.00683</strain>
    </source>
</reference>
<evidence type="ECO:0000259" key="5">
    <source>
        <dbReference type="PROSITE" id="PS50211"/>
    </source>
</evidence>
<keyword evidence="7" id="KW-1185">Reference proteome</keyword>
<dbReference type="CDD" id="cd00029">
    <property type="entry name" value="C1"/>
    <property type="match status" value="1"/>
</dbReference>
<dbReference type="Gene3D" id="3.40.50.11500">
    <property type="match status" value="1"/>
</dbReference>
<evidence type="ECO:0000256" key="2">
    <source>
        <dbReference type="ARBA" id="ARBA00022833"/>
    </source>
</evidence>
<feature type="compositionally biased region" description="Polar residues" evidence="3">
    <location>
        <begin position="62"/>
        <end position="72"/>
    </location>
</feature>
<dbReference type="InterPro" id="IPR051696">
    <property type="entry name" value="DENN_Domain_GEFs"/>
</dbReference>
<feature type="domain" description="UDENN" evidence="5">
    <location>
        <begin position="241"/>
        <end position="1010"/>
    </location>
</feature>
<dbReference type="InterPro" id="IPR043153">
    <property type="entry name" value="DENN_C"/>
</dbReference>
<dbReference type="GO" id="GO:0032483">
    <property type="term" value="P:regulation of Rab protein signal transduction"/>
    <property type="evidence" value="ECO:0007669"/>
    <property type="project" value="TreeGrafter"/>
</dbReference>
<gene>
    <name evidence="6" type="ORF">O9K51_05535</name>
</gene>
<dbReference type="InterPro" id="IPR005113">
    <property type="entry name" value="uDENN_dom"/>
</dbReference>
<feature type="compositionally biased region" description="Low complexity" evidence="3">
    <location>
        <begin position="104"/>
        <end position="121"/>
    </location>
</feature>
<dbReference type="Pfam" id="PF03455">
    <property type="entry name" value="dDENN"/>
    <property type="match status" value="1"/>
</dbReference>
<dbReference type="PROSITE" id="PS50081">
    <property type="entry name" value="ZF_DAG_PE_2"/>
    <property type="match status" value="1"/>
</dbReference>
<dbReference type="Pfam" id="PF02141">
    <property type="entry name" value="DENN"/>
    <property type="match status" value="1"/>
</dbReference>
<comment type="caution">
    <text evidence="6">The sequence shown here is derived from an EMBL/GenBank/DDBJ whole genome shotgun (WGS) entry which is preliminary data.</text>
</comment>
<feature type="compositionally biased region" description="Basic and acidic residues" evidence="3">
    <location>
        <begin position="783"/>
        <end position="797"/>
    </location>
</feature>
<evidence type="ECO:0000313" key="7">
    <source>
        <dbReference type="Proteomes" id="UP001163105"/>
    </source>
</evidence>
<accession>A0AB34FRG7</accession>
<keyword evidence="1" id="KW-0479">Metal-binding</keyword>
<dbReference type="PANTHER" id="PTHR12296">
    <property type="entry name" value="DENN DOMAIN-CONTAINING PROTEIN 4"/>
    <property type="match status" value="1"/>
</dbReference>
<dbReference type="EMBL" id="JAQHRD010000004">
    <property type="protein sequence ID" value="KAJ6441984.1"/>
    <property type="molecule type" value="Genomic_DNA"/>
</dbReference>
<feature type="compositionally biased region" description="Low complexity" evidence="3">
    <location>
        <begin position="743"/>
        <end position="760"/>
    </location>
</feature>
<dbReference type="PANTHER" id="PTHR12296:SF21">
    <property type="entry name" value="DENN DOMAIN-CONTAINING PROTEIN 3"/>
    <property type="match status" value="1"/>
</dbReference>
<dbReference type="Gene3D" id="3.30.60.20">
    <property type="match status" value="1"/>
</dbReference>
<dbReference type="Proteomes" id="UP001163105">
    <property type="component" value="Unassembled WGS sequence"/>
</dbReference>
<evidence type="ECO:0000313" key="6">
    <source>
        <dbReference type="EMBL" id="KAJ6441984.1"/>
    </source>
</evidence>
<dbReference type="SMART" id="SM00799">
    <property type="entry name" value="DENN"/>
    <property type="match status" value="1"/>
</dbReference>
<evidence type="ECO:0000256" key="1">
    <source>
        <dbReference type="ARBA" id="ARBA00022723"/>
    </source>
</evidence>
<feature type="compositionally biased region" description="Low complexity" evidence="3">
    <location>
        <begin position="204"/>
        <end position="217"/>
    </location>
</feature>
<evidence type="ECO:0000259" key="4">
    <source>
        <dbReference type="PROSITE" id="PS50081"/>
    </source>
</evidence>
<dbReference type="PROSITE" id="PS50211">
    <property type="entry name" value="DENN"/>
    <property type="match status" value="1"/>
</dbReference>
<evidence type="ECO:0000256" key="3">
    <source>
        <dbReference type="SAM" id="MobiDB-lite"/>
    </source>
</evidence>
<dbReference type="SMART" id="SM00800">
    <property type="entry name" value="uDENN"/>
    <property type="match status" value="1"/>
</dbReference>
<feature type="region of interest" description="Disordered" evidence="3">
    <location>
        <begin position="155"/>
        <end position="254"/>
    </location>
</feature>
<dbReference type="InterPro" id="IPR001194">
    <property type="entry name" value="cDENN_dom"/>
</dbReference>
<protein>
    <submittedName>
        <fullName evidence="6">DDENN domain-containingprotein</fullName>
    </submittedName>
</protein>
<dbReference type="Pfam" id="PF03456">
    <property type="entry name" value="uDENN"/>
    <property type="match status" value="1"/>
</dbReference>
<dbReference type="GO" id="GO:0031410">
    <property type="term" value="C:cytoplasmic vesicle"/>
    <property type="evidence" value="ECO:0007669"/>
    <property type="project" value="TreeGrafter"/>
</dbReference>
<dbReference type="SUPFAM" id="SSF57889">
    <property type="entry name" value="Cysteine-rich domain"/>
    <property type="match status" value="1"/>
</dbReference>
<dbReference type="InterPro" id="IPR002219">
    <property type="entry name" value="PKC_DAG/PE"/>
</dbReference>
<feature type="domain" description="Phorbol-ester/DAG-type" evidence="4">
    <location>
        <begin position="877"/>
        <end position="925"/>
    </location>
</feature>
<sequence length="1143" mass="125900">MEASSTPLANYFWIAGVESICYDDQLPQTSSLPVESTITEDGEPQEAAANGQPKAAARHSRQNSANRLSRISSDGRFSIHTLEETDGNTRSNRSSATIKAVKVPGPNGSAPSGSPSENGAPGLLMGEFDFDKALFKFAAEREHFLEDLSFTAGAKTQARPPMVNPRAERIRAEESVPSGRVSPLKSIKGSIRRKISFRDMNSMRKPPSSARPGASSRAADRLATASVRTAKRLSNYNSVIPPPEPLNTDPDMHPLKRRFEPVLLDRYPPKTATEEIPRRGKFPDYVPMFAFPNDIQIVSSDDRPRSTWHGFTMTSEDNSKLYGITIIIWTALTADVAEDVETKCEQWRQSHMSNEERELAASLGVRLAGERSHLSHLLSKLPTIPSGSPARDRLEDEISTVEEKISLMTDMLRPLRHGAASKIEGLTAGESGLWIPRAYGILGRDPANMGFWKEWLKAILVPMTDGSVLRVLPSSPKIGRWQPLERYVVNLCTEAFTPLGSKTQVELGVRDLRMYSRKEASNELPGSRTIDLYALFRCLSLENVVALFEYAMSESRIIFLSSHTSMLHLACHALANLVYPFKWASIFIPVLPARLISALEAPCPYIVGVERRYERIDLPDDDYVLVDLDRDTIDATSQPHRLPRQHRRKLMSLLQVAAPHSLRYGVTVGPPPYAIESYPYDAFSSENGSVFTSIPPRTTLGKWVSQNSSSFAEPDPATDIHPPVFNAFTVSSVDTGKSDRPGTSKSSRTSPQSSVSPVSTHFPPMPTTPLSRSDSGFALTATLREKRSGHFGEEKGRRSSSFGLDKFHPGNRPALPFLNGHQPNASISGLSVDTTSSFGGGYAPSAYAQSTLAASTIMPNMQIQPVQNTETTVWVEGHCFSLDARDSSSSCTICDDKPEGDGMYQCDSCKTKAHGRCLGQVSLVCPEAFHADRVRAAFVRCMASLLYTYRKYLGKPSKQQKNGGQLYAFDMDGFIKSLPYDQQEYTTMLRDTQAFNEFIHHREMKPPSDASVRLFDEIIMAKKARGRPGLSTGLSRLSTIRASHGASTSAWGVGASSRGLAAKAPTYLTDTSDHIWRTASVPLPKGNFPGEYRSVVTRIPSRLDRTLMREPRAIQGVPRMEQRGARGLVRKQVPSMLGTTPPT</sequence>
<dbReference type="InterPro" id="IPR005112">
    <property type="entry name" value="dDENN_dom"/>
</dbReference>
<feature type="compositionally biased region" description="Polar residues" evidence="3">
    <location>
        <begin position="88"/>
        <end position="97"/>
    </location>
</feature>
<organism evidence="6 7">
    <name type="scientific">Purpureocillium lavendulum</name>
    <dbReference type="NCBI Taxonomy" id="1247861"/>
    <lineage>
        <taxon>Eukaryota</taxon>
        <taxon>Fungi</taxon>
        <taxon>Dikarya</taxon>
        <taxon>Ascomycota</taxon>
        <taxon>Pezizomycotina</taxon>
        <taxon>Sordariomycetes</taxon>
        <taxon>Hypocreomycetidae</taxon>
        <taxon>Hypocreales</taxon>
        <taxon>Ophiocordycipitaceae</taxon>
        <taxon>Purpureocillium</taxon>
    </lineage>
</organism>
<name>A0AB34FRG7_9HYPO</name>
<dbReference type="SMART" id="SM00801">
    <property type="entry name" value="dDENN"/>
    <property type="match status" value="1"/>
</dbReference>
<feature type="region of interest" description="Disordered" evidence="3">
    <location>
        <begin position="30"/>
        <end position="121"/>
    </location>
</feature>
<dbReference type="InterPro" id="IPR037516">
    <property type="entry name" value="Tripartite_DENN"/>
</dbReference>
<proteinExistence type="predicted"/>
<dbReference type="AlphaFoldDB" id="A0AB34FRG7"/>
<dbReference type="InterPro" id="IPR046349">
    <property type="entry name" value="C1-like_sf"/>
</dbReference>
<dbReference type="GO" id="GO:0046872">
    <property type="term" value="F:metal ion binding"/>
    <property type="evidence" value="ECO:0007669"/>
    <property type="project" value="UniProtKB-KW"/>
</dbReference>